<dbReference type="STRING" id="1095630.A0A2J6SU94"/>
<name>A0A2J6SU94_9HELO</name>
<dbReference type="OrthoDB" id="5212574at2759"/>
<evidence type="ECO:0000256" key="13">
    <source>
        <dbReference type="ARBA" id="ARBA00022842"/>
    </source>
</evidence>
<dbReference type="InterPro" id="IPR018109">
    <property type="entry name" value="Folylpolyglutamate_synth_CS"/>
</dbReference>
<evidence type="ECO:0000256" key="19">
    <source>
        <dbReference type="PIRSR" id="PIRSR038895-2"/>
    </source>
</evidence>
<dbReference type="InterPro" id="IPR036565">
    <property type="entry name" value="Mur-like_cat_sf"/>
</dbReference>
<comment type="catalytic activity">
    <reaction evidence="16 17">
        <text>(6S)-5,6,7,8-tetrahydrofolyl-(gamma-L-Glu)(n) + L-glutamate + ATP = (6S)-5,6,7,8-tetrahydrofolyl-(gamma-L-Glu)(n+1) + ADP + phosphate + H(+)</text>
        <dbReference type="Rhea" id="RHEA:10580"/>
        <dbReference type="Rhea" id="RHEA-COMP:14738"/>
        <dbReference type="Rhea" id="RHEA-COMP:14740"/>
        <dbReference type="ChEBI" id="CHEBI:15378"/>
        <dbReference type="ChEBI" id="CHEBI:29985"/>
        <dbReference type="ChEBI" id="CHEBI:30616"/>
        <dbReference type="ChEBI" id="CHEBI:43474"/>
        <dbReference type="ChEBI" id="CHEBI:141005"/>
        <dbReference type="ChEBI" id="CHEBI:456216"/>
        <dbReference type="EC" id="6.3.2.17"/>
    </reaction>
</comment>
<evidence type="ECO:0000256" key="17">
    <source>
        <dbReference type="PIRNR" id="PIRNR038895"/>
    </source>
</evidence>
<evidence type="ECO:0000256" key="18">
    <source>
        <dbReference type="PIRSR" id="PIRSR038895-1"/>
    </source>
</evidence>
<sequence>MPRPPFGMHSLCRSPRRSVICDIYKQHRRSSRRSFAVLASRTYEDAVDLLNTLQTPFEALKKQRDIGIRPSETANSELRRYLDQTGYSQRDLNKLNVIHVAGTKGKGSTCAFVDSILSQYRKSHDIPRNVGLFTSPHLIAVRERIRINSVPISRELFAKYFFEVWDRLEAAASKSEVPTPKPVYFRYLTLLSYHVFLQESVDTAVYEVGVGGEFDSTNIVDHPAVTGISTLGIDHVFTLGKTIEEIAWHKAGIQKKGVPSFTVSQIPAALAVVQERAKRKDVESLTVLAEDPRLKGVSIRPNASFQRLNASLAIALAETVLQKLDSGFEVRATLLPKEFVHGLEQVLWRGRCETKNEGDITWYLDGAHTQDSITVAAKWFHDENFEKPGTRVLIFNQQGHREAVELLEGLFKAINTQRSVPFDHVIFCPTVPSDKLSNRDSMNLSTDTAAVAGLEMQKKFAKRWRELGTAPSTTIKVLPSVEDAVEYIRSLKQQGEPKVHAFITGSVHLVGRALGILEGAEAL</sequence>
<protein>
    <recommendedName>
        <fullName evidence="17">Folylpolyglutamate synthase</fullName>
        <ecNumber evidence="17">6.3.2.17</ecNumber>
    </recommendedName>
    <alternativeName>
        <fullName evidence="17">Folylpoly-gamma-glutamate synthetase</fullName>
    </alternativeName>
    <alternativeName>
        <fullName evidence="17">Tetrahydrofolylpolyglutamate synthase</fullName>
    </alternativeName>
</protein>
<dbReference type="Proteomes" id="UP000235371">
    <property type="component" value="Unassembled WGS sequence"/>
</dbReference>
<dbReference type="FunCoup" id="A0A2J6SU94">
    <property type="interactions" value="692"/>
</dbReference>
<reference evidence="20 21" key="1">
    <citation type="submission" date="2016-04" db="EMBL/GenBank/DDBJ databases">
        <title>A degradative enzymes factory behind the ericoid mycorrhizal symbiosis.</title>
        <authorList>
            <consortium name="DOE Joint Genome Institute"/>
            <person name="Martino E."/>
            <person name="Morin E."/>
            <person name="Grelet G."/>
            <person name="Kuo A."/>
            <person name="Kohler A."/>
            <person name="Daghino S."/>
            <person name="Barry K."/>
            <person name="Choi C."/>
            <person name="Cichocki N."/>
            <person name="Clum A."/>
            <person name="Copeland A."/>
            <person name="Hainaut M."/>
            <person name="Haridas S."/>
            <person name="Labutti K."/>
            <person name="Lindquist E."/>
            <person name="Lipzen A."/>
            <person name="Khouja H.-R."/>
            <person name="Murat C."/>
            <person name="Ohm R."/>
            <person name="Olson A."/>
            <person name="Spatafora J."/>
            <person name="Veneault-Fourrey C."/>
            <person name="Henrissat B."/>
            <person name="Grigoriev I."/>
            <person name="Martin F."/>
            <person name="Perotto S."/>
        </authorList>
    </citation>
    <scope>NUCLEOTIDE SEQUENCE [LARGE SCALE GENOMIC DNA]</scope>
    <source>
        <strain evidence="20 21">E</strain>
    </source>
</reference>
<proteinExistence type="inferred from homology"/>
<keyword evidence="21" id="KW-1185">Reference proteome</keyword>
<evidence type="ECO:0000256" key="5">
    <source>
        <dbReference type="ARBA" id="ARBA00008276"/>
    </source>
</evidence>
<gene>
    <name evidence="20" type="ORF">K444DRAFT_618157</name>
</gene>
<dbReference type="SUPFAM" id="SSF53623">
    <property type="entry name" value="MurD-like peptide ligases, catalytic domain"/>
    <property type="match status" value="1"/>
</dbReference>
<evidence type="ECO:0000256" key="16">
    <source>
        <dbReference type="ARBA" id="ARBA00047493"/>
    </source>
</evidence>
<dbReference type="PROSITE" id="PS01011">
    <property type="entry name" value="FOLYLPOLYGLU_SYNT_1"/>
    <property type="match status" value="1"/>
</dbReference>
<comment type="similarity">
    <text evidence="5 17">Belongs to the folylpolyglutamate synthase family.</text>
</comment>
<dbReference type="Gene3D" id="3.90.190.20">
    <property type="entry name" value="Mur ligase, C-terminal domain"/>
    <property type="match status" value="1"/>
</dbReference>
<evidence type="ECO:0000313" key="20">
    <source>
        <dbReference type="EMBL" id="PMD54327.1"/>
    </source>
</evidence>
<evidence type="ECO:0000256" key="14">
    <source>
        <dbReference type="ARBA" id="ARBA00023128"/>
    </source>
</evidence>
<dbReference type="GO" id="GO:0005743">
    <property type="term" value="C:mitochondrial inner membrane"/>
    <property type="evidence" value="ECO:0007669"/>
    <property type="project" value="UniProtKB-SubCell"/>
</dbReference>
<evidence type="ECO:0000256" key="15">
    <source>
        <dbReference type="ARBA" id="ARBA00023136"/>
    </source>
</evidence>
<dbReference type="GO" id="GO:0046872">
    <property type="term" value="F:metal ion binding"/>
    <property type="evidence" value="ECO:0007669"/>
    <property type="project" value="UniProtKB-KW"/>
</dbReference>
<evidence type="ECO:0000256" key="11">
    <source>
        <dbReference type="ARBA" id="ARBA00022792"/>
    </source>
</evidence>
<keyword evidence="15" id="KW-0472">Membrane</keyword>
<dbReference type="RefSeq" id="XP_024731231.1">
    <property type="nucleotide sequence ID" value="XM_024881260.1"/>
</dbReference>
<comment type="pathway">
    <text evidence="4 17">Cofactor biosynthesis; tetrahydrofolylpolyglutamate biosynthesis.</text>
</comment>
<dbReference type="InParanoid" id="A0A2J6SU94"/>
<dbReference type="InterPro" id="IPR001645">
    <property type="entry name" value="Folylpolyglutamate_synth"/>
</dbReference>
<keyword evidence="9 19" id="KW-0479">Metal-binding</keyword>
<keyword evidence="11" id="KW-0999">Mitochondrion inner membrane</keyword>
<evidence type="ECO:0000256" key="9">
    <source>
        <dbReference type="ARBA" id="ARBA00022723"/>
    </source>
</evidence>
<evidence type="ECO:0000256" key="4">
    <source>
        <dbReference type="ARBA" id="ARBA00005150"/>
    </source>
</evidence>
<dbReference type="PANTHER" id="PTHR11136">
    <property type="entry name" value="FOLYLPOLYGLUTAMATE SYNTHASE-RELATED"/>
    <property type="match status" value="1"/>
</dbReference>
<dbReference type="GO" id="GO:0005829">
    <property type="term" value="C:cytosol"/>
    <property type="evidence" value="ECO:0007669"/>
    <property type="project" value="TreeGrafter"/>
</dbReference>
<dbReference type="GO" id="GO:0006730">
    <property type="term" value="P:one-carbon metabolic process"/>
    <property type="evidence" value="ECO:0007669"/>
    <property type="project" value="UniProtKB-KW"/>
</dbReference>
<accession>A0A2J6SU94</accession>
<evidence type="ECO:0000256" key="6">
    <source>
        <dbReference type="ARBA" id="ARBA00022490"/>
    </source>
</evidence>
<dbReference type="AlphaFoldDB" id="A0A2J6SU94"/>
<keyword evidence="6" id="KW-0963">Cytoplasm</keyword>
<keyword evidence="10 18" id="KW-0547">Nucleotide-binding</keyword>
<keyword evidence="8 17" id="KW-0436">Ligase</keyword>
<dbReference type="GeneID" id="36589337"/>
<dbReference type="PANTHER" id="PTHR11136:SF5">
    <property type="entry name" value="FOLYLPOLYGLUTAMATE SYNTHASE, MITOCHONDRIAL"/>
    <property type="match status" value="1"/>
</dbReference>
<dbReference type="GO" id="GO:0005524">
    <property type="term" value="F:ATP binding"/>
    <property type="evidence" value="ECO:0007669"/>
    <property type="project" value="UniProtKB-KW"/>
</dbReference>
<dbReference type="FunFam" id="3.40.1190.10:FF:000009">
    <property type="entry name" value="Folylpolyglutamate synthase"/>
    <property type="match status" value="1"/>
</dbReference>
<comment type="subcellular location">
    <subcellularLocation>
        <location evidence="3">Cytoplasm</location>
    </subcellularLocation>
    <subcellularLocation>
        <location evidence="1">Mitochondrion inner membrane</location>
    </subcellularLocation>
    <subcellularLocation>
        <location evidence="2">Mitochondrion matrix</location>
    </subcellularLocation>
</comment>
<keyword evidence="12 18" id="KW-0067">ATP-binding</keyword>
<dbReference type="InterPro" id="IPR023600">
    <property type="entry name" value="Folylpolyglutamate_synth_euk"/>
</dbReference>
<evidence type="ECO:0000256" key="7">
    <source>
        <dbReference type="ARBA" id="ARBA00022563"/>
    </source>
</evidence>
<dbReference type="GO" id="GO:0004326">
    <property type="term" value="F:tetrahydrofolylpolyglutamate synthase activity"/>
    <property type="evidence" value="ECO:0007669"/>
    <property type="project" value="UniProtKB-EC"/>
</dbReference>
<dbReference type="UniPathway" id="UPA00850"/>
<keyword evidence="14" id="KW-0496">Mitochondrion</keyword>
<dbReference type="GO" id="GO:0005759">
    <property type="term" value="C:mitochondrial matrix"/>
    <property type="evidence" value="ECO:0007669"/>
    <property type="project" value="UniProtKB-SubCell"/>
</dbReference>
<feature type="binding site" evidence="19">
    <location>
        <position position="135"/>
    </location>
    <ligand>
        <name>Mg(2+)</name>
        <dbReference type="ChEBI" id="CHEBI:18420"/>
        <label>1</label>
    </ligand>
</feature>
<dbReference type="EMBL" id="KZ613865">
    <property type="protein sequence ID" value="PMD54327.1"/>
    <property type="molecule type" value="Genomic_DNA"/>
</dbReference>
<keyword evidence="13 19" id="KW-0460">Magnesium</keyword>
<dbReference type="SUPFAM" id="SSF53244">
    <property type="entry name" value="MurD-like peptide ligases, peptide-binding domain"/>
    <property type="match status" value="1"/>
</dbReference>
<keyword evidence="7 17" id="KW-0554">One-carbon metabolism</keyword>
<dbReference type="EC" id="6.3.2.17" evidence="17"/>
<dbReference type="PROSITE" id="PS01012">
    <property type="entry name" value="FOLYLPOLYGLU_SYNT_2"/>
    <property type="match status" value="1"/>
</dbReference>
<comment type="function">
    <text evidence="17">Catalyzes conversion of folates to polyglutamate derivatives allowing concentration of folate compounds in the cell and the intracellular retention of these cofactors, which are important substrates for most of the folate-dependent enzymes that are involved in one-carbon transfer reactions involved in purine, pyrimidine and amino acid synthesis.</text>
</comment>
<dbReference type="PIRSF" id="PIRSF038895">
    <property type="entry name" value="FPGS"/>
    <property type="match status" value="1"/>
</dbReference>
<feature type="binding site" evidence="18">
    <location>
        <position position="365"/>
    </location>
    <ligand>
        <name>ATP</name>
        <dbReference type="ChEBI" id="CHEBI:30616"/>
    </ligand>
</feature>
<evidence type="ECO:0000256" key="1">
    <source>
        <dbReference type="ARBA" id="ARBA00004273"/>
    </source>
</evidence>
<comment type="cofactor">
    <cofactor evidence="17">
        <name>a monovalent cation</name>
        <dbReference type="ChEBI" id="CHEBI:60242"/>
    </cofactor>
    <text evidence="17">A monovalent cation.</text>
</comment>
<feature type="binding site" evidence="19">
    <location>
        <position position="235"/>
    </location>
    <ligand>
        <name>Mg(2+)</name>
        <dbReference type="ChEBI" id="CHEBI:18420"/>
        <label>1</label>
    </ligand>
</feature>
<evidence type="ECO:0000313" key="21">
    <source>
        <dbReference type="Proteomes" id="UP000235371"/>
    </source>
</evidence>
<evidence type="ECO:0000256" key="8">
    <source>
        <dbReference type="ARBA" id="ARBA00022598"/>
    </source>
</evidence>
<feature type="binding site" evidence="19">
    <location>
        <position position="207"/>
    </location>
    <ligand>
        <name>Mg(2+)</name>
        <dbReference type="ChEBI" id="CHEBI:18420"/>
        <label>1</label>
    </ligand>
</feature>
<organism evidence="20 21">
    <name type="scientific">Hyaloscypha bicolor E</name>
    <dbReference type="NCBI Taxonomy" id="1095630"/>
    <lineage>
        <taxon>Eukaryota</taxon>
        <taxon>Fungi</taxon>
        <taxon>Dikarya</taxon>
        <taxon>Ascomycota</taxon>
        <taxon>Pezizomycotina</taxon>
        <taxon>Leotiomycetes</taxon>
        <taxon>Helotiales</taxon>
        <taxon>Hyaloscyphaceae</taxon>
        <taxon>Hyaloscypha</taxon>
        <taxon>Hyaloscypha bicolor</taxon>
    </lineage>
</organism>
<dbReference type="InterPro" id="IPR036615">
    <property type="entry name" value="Mur_ligase_C_dom_sf"/>
</dbReference>
<evidence type="ECO:0000256" key="3">
    <source>
        <dbReference type="ARBA" id="ARBA00004496"/>
    </source>
</evidence>
<feature type="binding site" evidence="18">
    <location>
        <position position="351"/>
    </location>
    <ligand>
        <name>ATP</name>
        <dbReference type="ChEBI" id="CHEBI:30616"/>
    </ligand>
</feature>
<evidence type="ECO:0000256" key="10">
    <source>
        <dbReference type="ARBA" id="ARBA00022741"/>
    </source>
</evidence>
<evidence type="ECO:0000256" key="12">
    <source>
        <dbReference type="ARBA" id="ARBA00022840"/>
    </source>
</evidence>
<evidence type="ECO:0000256" key="2">
    <source>
        <dbReference type="ARBA" id="ARBA00004305"/>
    </source>
</evidence>
<dbReference type="Gene3D" id="3.40.1190.10">
    <property type="entry name" value="Mur-like, catalytic domain"/>
    <property type="match status" value="1"/>
</dbReference>
<dbReference type="NCBIfam" id="TIGR01499">
    <property type="entry name" value="folC"/>
    <property type="match status" value="1"/>
</dbReference>